<keyword evidence="1" id="KW-0614">Plasmid</keyword>
<dbReference type="AlphaFoldDB" id="A0A9P1JLD9"/>
<proteinExistence type="predicted"/>
<protein>
    <submittedName>
        <fullName evidence="1">Uncharacterized protein</fullName>
    </submittedName>
</protein>
<accession>A0A9P1JLD9</accession>
<geneLocation type="plasmid" evidence="1">
    <name>VIBNI_pA</name>
</geneLocation>
<dbReference type="EMBL" id="FP893246">
    <property type="protein sequence ID" value="CBJ93218.1"/>
    <property type="molecule type" value="Genomic_DNA"/>
</dbReference>
<evidence type="ECO:0000313" key="1">
    <source>
        <dbReference type="EMBL" id="CBJ93218.1"/>
    </source>
</evidence>
<reference evidence="1" key="1">
    <citation type="submission" date="2010-02" db="EMBL/GenBank/DDBJ databases">
        <authorList>
            <person name="Genoscope - CEA"/>
        </authorList>
    </citation>
    <scope>NUCLEOTIDE SEQUENCE</scope>
    <source>
        <plasmid evidence="1">VIBNI_pA</plasmid>
    </source>
</reference>
<name>A0A9P1JLD9_9VIBR</name>
<organism evidence="1">
    <name type="scientific">Vibrio nigripulchritudo</name>
    <dbReference type="NCBI Taxonomy" id="28173"/>
    <lineage>
        <taxon>Bacteria</taxon>
        <taxon>Pseudomonadati</taxon>
        <taxon>Pseudomonadota</taxon>
        <taxon>Gammaproteobacteria</taxon>
        <taxon>Vibrionales</taxon>
        <taxon>Vibrionaceae</taxon>
        <taxon>Vibrio</taxon>
    </lineage>
</organism>
<sequence>MARLLEEDYIQLKKTTVYFDDGREKHQVTSATRVNYNQDNNGICNSDFAGYYLELANSSKLTLNILNSEMNFVKKEMPLHTDSTEFDRNGTAELNNWINSGINVFLF</sequence>
<gene>
    <name evidence="1" type="ORF">VIBNI_0200</name>
</gene>